<keyword evidence="7 8" id="KW-0472">Membrane</keyword>
<name>A0ABU0HTF1_9HYPH</name>
<keyword evidence="4" id="KW-1003">Cell membrane</keyword>
<reference evidence="9 10" key="1">
    <citation type="submission" date="2023-07" db="EMBL/GenBank/DDBJ databases">
        <title>Genomic Encyclopedia of Type Strains, Phase IV (KMG-IV): sequencing the most valuable type-strain genomes for metagenomic binning, comparative biology and taxonomic classification.</title>
        <authorList>
            <person name="Goeker M."/>
        </authorList>
    </citation>
    <scope>NUCLEOTIDE SEQUENCE [LARGE SCALE GENOMIC DNA]</scope>
    <source>
        <strain evidence="9 10">DSM 19013</strain>
    </source>
</reference>
<dbReference type="PANTHER" id="PTHR42810:SF4">
    <property type="entry name" value="URIC ACID TRANSPORTER UACT"/>
    <property type="match status" value="1"/>
</dbReference>
<organism evidence="9 10">
    <name type="scientific">Methylobacterium aerolatum</name>
    <dbReference type="NCBI Taxonomy" id="418708"/>
    <lineage>
        <taxon>Bacteria</taxon>
        <taxon>Pseudomonadati</taxon>
        <taxon>Pseudomonadota</taxon>
        <taxon>Alphaproteobacteria</taxon>
        <taxon>Hyphomicrobiales</taxon>
        <taxon>Methylobacteriaceae</taxon>
        <taxon>Methylobacterium</taxon>
    </lineage>
</organism>
<proteinExistence type="inferred from homology"/>
<dbReference type="RefSeq" id="WP_238205706.1">
    <property type="nucleotide sequence ID" value="NZ_BPQE01000023.1"/>
</dbReference>
<protein>
    <submittedName>
        <fullName evidence="9">Uracil-xanthine permease</fullName>
    </submittedName>
</protein>
<comment type="similarity">
    <text evidence="2">Belongs to the nucleobase:cation symporter-2 (NCS2) (TC 2.A.40) family.</text>
</comment>
<dbReference type="Pfam" id="PF00860">
    <property type="entry name" value="Xan_ur_permease"/>
    <property type="match status" value="1"/>
</dbReference>
<dbReference type="NCBIfam" id="TIGR00801">
    <property type="entry name" value="ncs2"/>
    <property type="match status" value="1"/>
</dbReference>
<evidence type="ECO:0000256" key="4">
    <source>
        <dbReference type="ARBA" id="ARBA00022475"/>
    </source>
</evidence>
<feature type="transmembrane region" description="Helical" evidence="8">
    <location>
        <begin position="194"/>
        <end position="217"/>
    </location>
</feature>
<comment type="caution">
    <text evidence="9">The sequence shown here is derived from an EMBL/GenBank/DDBJ whole genome shotgun (WGS) entry which is preliminary data.</text>
</comment>
<comment type="subcellular location">
    <subcellularLocation>
        <location evidence="1">Cell membrane</location>
        <topology evidence="1">Multi-pass membrane protein</topology>
    </subcellularLocation>
</comment>
<evidence type="ECO:0000256" key="7">
    <source>
        <dbReference type="ARBA" id="ARBA00023136"/>
    </source>
</evidence>
<feature type="transmembrane region" description="Helical" evidence="8">
    <location>
        <begin position="346"/>
        <end position="367"/>
    </location>
</feature>
<feature type="transmembrane region" description="Helical" evidence="8">
    <location>
        <begin position="166"/>
        <end position="187"/>
    </location>
</feature>
<evidence type="ECO:0000256" key="3">
    <source>
        <dbReference type="ARBA" id="ARBA00022448"/>
    </source>
</evidence>
<evidence type="ECO:0000256" key="5">
    <source>
        <dbReference type="ARBA" id="ARBA00022692"/>
    </source>
</evidence>
<evidence type="ECO:0000256" key="2">
    <source>
        <dbReference type="ARBA" id="ARBA00008821"/>
    </source>
</evidence>
<feature type="transmembrane region" description="Helical" evidence="8">
    <location>
        <begin position="139"/>
        <end position="160"/>
    </location>
</feature>
<keyword evidence="6 8" id="KW-1133">Transmembrane helix</keyword>
<dbReference type="InterPro" id="IPR006043">
    <property type="entry name" value="NCS2"/>
</dbReference>
<evidence type="ECO:0000256" key="1">
    <source>
        <dbReference type="ARBA" id="ARBA00004651"/>
    </source>
</evidence>
<dbReference type="InterPro" id="IPR006042">
    <property type="entry name" value="Xan_ur_permease"/>
</dbReference>
<sequence>MTVLPRWTLAQRTLVLPEERLPWPATGLMGAQHLVAMSGSTVVGPLLMGFDPNLAILFSGVGTLIFLLCTGGRVPSYLGSSFSFIAVIVAVTGYTGSGPNPDIGPALGGIIACGALYALIGLIVTLTDTGWIERLMPPVVTGAIGAAIGLNLAPVAVKGIQGSGPHLAVALTTLVAVALASSIGPVLARRMSILTGIAVGYGLVLILGNGLALLPAIDYAELAAAPWFGWPTFRSPTFDLPAILLIAPVAIILVAENLGHIKAIGVMTGRNLDPLIGRGFIGDGVATMISGAGGGTGVTTYVENMGVMAITRVYSSLVFVAAALFAIGLGFSPKFGALLRTVPPPVLGGLSVAVFGLIAGAMVRVWVDNRVDFAQPRNLFTVGTALIFGAGNFSLAFGSFAIGGIGTSTLAAIGMYQLMSAVSAREPSTGG</sequence>
<evidence type="ECO:0000313" key="10">
    <source>
        <dbReference type="Proteomes" id="UP001231124"/>
    </source>
</evidence>
<keyword evidence="3" id="KW-0813">Transport</keyword>
<evidence type="ECO:0000313" key="9">
    <source>
        <dbReference type="EMBL" id="MDQ0445596.1"/>
    </source>
</evidence>
<dbReference type="EMBL" id="JAUSVP010000001">
    <property type="protein sequence ID" value="MDQ0445596.1"/>
    <property type="molecule type" value="Genomic_DNA"/>
</dbReference>
<keyword evidence="5 8" id="KW-0812">Transmembrane</keyword>
<feature type="transmembrane region" description="Helical" evidence="8">
    <location>
        <begin position="313"/>
        <end position="331"/>
    </location>
</feature>
<feature type="transmembrane region" description="Helical" evidence="8">
    <location>
        <begin position="237"/>
        <end position="255"/>
    </location>
</feature>
<accession>A0ABU0HTF1</accession>
<gene>
    <name evidence="9" type="ORF">QO012_000074</name>
</gene>
<dbReference type="Proteomes" id="UP001231124">
    <property type="component" value="Unassembled WGS sequence"/>
</dbReference>
<dbReference type="PANTHER" id="PTHR42810">
    <property type="entry name" value="PURINE PERMEASE C1399.01C-RELATED"/>
    <property type="match status" value="1"/>
</dbReference>
<evidence type="ECO:0000256" key="6">
    <source>
        <dbReference type="ARBA" id="ARBA00022989"/>
    </source>
</evidence>
<feature type="transmembrane region" description="Helical" evidence="8">
    <location>
        <begin position="106"/>
        <end position="127"/>
    </location>
</feature>
<feature type="transmembrane region" description="Helical" evidence="8">
    <location>
        <begin position="54"/>
        <end position="70"/>
    </location>
</feature>
<feature type="transmembrane region" description="Helical" evidence="8">
    <location>
        <begin position="379"/>
        <end position="402"/>
    </location>
</feature>
<feature type="transmembrane region" description="Helical" evidence="8">
    <location>
        <begin position="77"/>
        <end position="94"/>
    </location>
</feature>
<keyword evidence="10" id="KW-1185">Reference proteome</keyword>
<evidence type="ECO:0000256" key="8">
    <source>
        <dbReference type="SAM" id="Phobius"/>
    </source>
</evidence>